<dbReference type="STRING" id="91626.A0A0C9LQN2"/>
<dbReference type="InterPro" id="IPR008942">
    <property type="entry name" value="ENTH_VHS"/>
</dbReference>
<dbReference type="EC" id="6.1.1.19" evidence="2"/>
<dbReference type="PANTHER" id="PTHR11956">
    <property type="entry name" value="ARGINYL-TRNA SYNTHETASE"/>
    <property type="match status" value="1"/>
</dbReference>
<dbReference type="PANTHER" id="PTHR11956:SF11">
    <property type="entry name" value="ARGININE--TRNA LIGASE, MITOCHONDRIAL-RELATED"/>
    <property type="match status" value="1"/>
</dbReference>
<proteinExistence type="inferred from homology"/>
<feature type="domain" description="RRM" evidence="12">
    <location>
        <begin position="775"/>
        <end position="856"/>
    </location>
</feature>
<dbReference type="Gene3D" id="1.10.10.790">
    <property type="entry name" value="Surp module"/>
    <property type="match status" value="1"/>
</dbReference>
<feature type="domain" description="CID" evidence="14">
    <location>
        <begin position="1020"/>
        <end position="1165"/>
    </location>
</feature>
<dbReference type="Gene3D" id="1.25.40.90">
    <property type="match status" value="1"/>
</dbReference>
<feature type="domain" description="SURP motif" evidence="13">
    <location>
        <begin position="912"/>
        <end position="955"/>
    </location>
</feature>
<reference evidence="15" key="1">
    <citation type="submission" date="2014-09" db="EMBL/GenBank/DDBJ databases">
        <title>Draft genome sequence of an oleaginous Mucoromycotina fungus Mucor ambiguus NBRC6742.</title>
        <authorList>
            <person name="Takeda I."/>
            <person name="Yamane N."/>
            <person name="Morita T."/>
            <person name="Tamano K."/>
            <person name="Machida M."/>
            <person name="Baker S."/>
            <person name="Koike H."/>
        </authorList>
    </citation>
    <scope>NUCLEOTIDE SEQUENCE</scope>
    <source>
        <strain evidence="15">NBRC 6742</strain>
    </source>
</reference>
<dbReference type="InterPro" id="IPR035684">
    <property type="entry name" value="ArgRS_core"/>
</dbReference>
<dbReference type="Gene3D" id="3.30.70.330">
    <property type="match status" value="1"/>
</dbReference>
<dbReference type="InterPro" id="IPR001278">
    <property type="entry name" value="Arg-tRNA-ligase"/>
</dbReference>
<evidence type="ECO:0000256" key="7">
    <source>
        <dbReference type="ARBA" id="ARBA00023146"/>
    </source>
</evidence>
<dbReference type="InterPro" id="IPR006569">
    <property type="entry name" value="CID_dom"/>
</dbReference>
<dbReference type="InterPro" id="IPR012677">
    <property type="entry name" value="Nucleotide-bd_a/b_plait_sf"/>
</dbReference>
<evidence type="ECO:0000256" key="4">
    <source>
        <dbReference type="ARBA" id="ARBA00022741"/>
    </source>
</evidence>
<dbReference type="SUPFAM" id="SSF48464">
    <property type="entry name" value="ENTH/VHS domain"/>
    <property type="match status" value="1"/>
</dbReference>
<dbReference type="InterPro" id="IPR009080">
    <property type="entry name" value="tRNAsynth_Ia_anticodon-bd"/>
</dbReference>
<evidence type="ECO:0000256" key="10">
    <source>
        <dbReference type="PROSITE-ProRule" id="PRU00176"/>
    </source>
</evidence>
<dbReference type="FunFam" id="1.10.730.10:FF:000006">
    <property type="entry name" value="Arginyl-tRNA synthetase 2, mitochondrial"/>
    <property type="match status" value="1"/>
</dbReference>
<dbReference type="OrthoDB" id="68056at2759"/>
<dbReference type="PROSITE" id="PS00178">
    <property type="entry name" value="AA_TRNA_LIGASE_I"/>
    <property type="match status" value="1"/>
</dbReference>
<comment type="catalytic activity">
    <reaction evidence="9">
        <text>tRNA(Arg) + L-arginine + ATP = L-arginyl-tRNA(Arg) + AMP + diphosphate</text>
        <dbReference type="Rhea" id="RHEA:20301"/>
        <dbReference type="Rhea" id="RHEA-COMP:9658"/>
        <dbReference type="Rhea" id="RHEA-COMP:9673"/>
        <dbReference type="ChEBI" id="CHEBI:30616"/>
        <dbReference type="ChEBI" id="CHEBI:32682"/>
        <dbReference type="ChEBI" id="CHEBI:33019"/>
        <dbReference type="ChEBI" id="CHEBI:78442"/>
        <dbReference type="ChEBI" id="CHEBI:78513"/>
        <dbReference type="ChEBI" id="CHEBI:456215"/>
        <dbReference type="EC" id="6.1.1.19"/>
    </reaction>
</comment>
<dbReference type="InterPro" id="IPR000061">
    <property type="entry name" value="Surp"/>
</dbReference>
<dbReference type="InterPro" id="IPR001412">
    <property type="entry name" value="aa-tRNA-synth_I_CS"/>
</dbReference>
<dbReference type="InterPro" id="IPR000504">
    <property type="entry name" value="RRM_dom"/>
</dbReference>
<dbReference type="CDD" id="cd12223">
    <property type="entry name" value="RRM_SR140"/>
    <property type="match status" value="1"/>
</dbReference>
<evidence type="ECO:0000256" key="1">
    <source>
        <dbReference type="ARBA" id="ARBA00005594"/>
    </source>
</evidence>
<feature type="compositionally biased region" description="Acidic residues" evidence="11">
    <location>
        <begin position="1193"/>
        <end position="1231"/>
    </location>
</feature>
<keyword evidence="5" id="KW-0067">ATP-binding</keyword>
<feature type="region of interest" description="Disordered" evidence="11">
    <location>
        <begin position="659"/>
        <end position="722"/>
    </location>
</feature>
<dbReference type="SUPFAM" id="SSF55190">
    <property type="entry name" value="Arginyl-tRNA synthetase (ArgRS), N-terminal 'additional' domain"/>
    <property type="match status" value="1"/>
</dbReference>
<dbReference type="CDD" id="cd07956">
    <property type="entry name" value="Anticodon_Ia_Arg"/>
    <property type="match status" value="1"/>
</dbReference>
<dbReference type="Gene3D" id="3.30.1360.70">
    <property type="entry name" value="Arginyl tRNA synthetase N-terminal domain"/>
    <property type="match status" value="1"/>
</dbReference>
<dbReference type="InterPro" id="IPR014729">
    <property type="entry name" value="Rossmann-like_a/b/a_fold"/>
</dbReference>
<evidence type="ECO:0000256" key="3">
    <source>
        <dbReference type="ARBA" id="ARBA00022598"/>
    </source>
</evidence>
<dbReference type="InterPro" id="IPR035979">
    <property type="entry name" value="RBD_domain_sf"/>
</dbReference>
<name>A0A0C9LQN2_9FUNG</name>
<dbReference type="SUPFAM" id="SSF109905">
    <property type="entry name" value="Surp module (SWAP domain)"/>
    <property type="match status" value="1"/>
</dbReference>
<protein>
    <recommendedName>
        <fullName evidence="2">arginine--tRNA ligase</fullName>
        <ecNumber evidence="2">6.1.1.19</ecNumber>
    </recommendedName>
    <alternativeName>
        <fullName evidence="8">Arginyl-tRNA synthetase</fullName>
    </alternativeName>
</protein>
<accession>A0A0C9LQN2</accession>
<keyword evidence="7 15" id="KW-0030">Aminoacyl-tRNA synthetase</keyword>
<dbReference type="NCBIfam" id="TIGR00456">
    <property type="entry name" value="argS"/>
    <property type="match status" value="1"/>
</dbReference>
<dbReference type="InterPro" id="IPR035009">
    <property type="entry name" value="SR140_RRM"/>
</dbReference>
<keyword evidence="6" id="KW-0648">Protein biosynthesis</keyword>
<dbReference type="Pfam" id="PF00076">
    <property type="entry name" value="RRM_1"/>
    <property type="match status" value="1"/>
</dbReference>
<evidence type="ECO:0000256" key="5">
    <source>
        <dbReference type="ARBA" id="ARBA00022840"/>
    </source>
</evidence>
<evidence type="ECO:0000259" key="14">
    <source>
        <dbReference type="PROSITE" id="PS51391"/>
    </source>
</evidence>
<dbReference type="GO" id="GO:0006420">
    <property type="term" value="P:arginyl-tRNA aminoacylation"/>
    <property type="evidence" value="ECO:0007669"/>
    <property type="project" value="InterPro"/>
</dbReference>
<dbReference type="GO" id="GO:0003723">
    <property type="term" value="F:RNA binding"/>
    <property type="evidence" value="ECO:0007669"/>
    <property type="project" value="UniProtKB-UniRule"/>
</dbReference>
<dbReference type="PROSITE" id="PS51391">
    <property type="entry name" value="CID"/>
    <property type="match status" value="1"/>
</dbReference>
<dbReference type="SUPFAM" id="SSF52374">
    <property type="entry name" value="Nucleotidylyl transferase"/>
    <property type="match status" value="1"/>
</dbReference>
<dbReference type="PROSITE" id="PS50102">
    <property type="entry name" value="RRM"/>
    <property type="match status" value="1"/>
</dbReference>
<dbReference type="InterPro" id="IPR036695">
    <property type="entry name" value="Arg-tRNA-synth_N_sf"/>
</dbReference>
<dbReference type="GO" id="GO:0005524">
    <property type="term" value="F:ATP binding"/>
    <property type="evidence" value="ECO:0007669"/>
    <property type="project" value="UniProtKB-KW"/>
</dbReference>
<evidence type="ECO:0000313" key="16">
    <source>
        <dbReference type="Proteomes" id="UP000053815"/>
    </source>
</evidence>
<evidence type="ECO:0000256" key="8">
    <source>
        <dbReference type="ARBA" id="ARBA00033033"/>
    </source>
</evidence>
<evidence type="ECO:0000256" key="9">
    <source>
        <dbReference type="ARBA" id="ARBA00049339"/>
    </source>
</evidence>
<dbReference type="PRINTS" id="PR01038">
    <property type="entry name" value="TRNASYNTHARG"/>
</dbReference>
<evidence type="ECO:0000256" key="2">
    <source>
        <dbReference type="ARBA" id="ARBA00012837"/>
    </source>
</evidence>
<evidence type="ECO:0000259" key="12">
    <source>
        <dbReference type="PROSITE" id="PS50102"/>
    </source>
</evidence>
<dbReference type="Gene3D" id="3.40.50.620">
    <property type="entry name" value="HUPs"/>
    <property type="match status" value="1"/>
</dbReference>
<dbReference type="AlphaFoldDB" id="A0A0C9LQN2"/>
<dbReference type="Proteomes" id="UP000053815">
    <property type="component" value="Unassembled WGS sequence"/>
</dbReference>
<dbReference type="SMART" id="SM00582">
    <property type="entry name" value="RPR"/>
    <property type="match status" value="1"/>
</dbReference>
<organism evidence="15">
    <name type="scientific">Mucor ambiguus</name>
    <dbReference type="NCBI Taxonomy" id="91626"/>
    <lineage>
        <taxon>Eukaryota</taxon>
        <taxon>Fungi</taxon>
        <taxon>Fungi incertae sedis</taxon>
        <taxon>Mucoromycota</taxon>
        <taxon>Mucoromycotina</taxon>
        <taxon>Mucoromycetes</taxon>
        <taxon>Mucorales</taxon>
        <taxon>Mucorineae</taxon>
        <taxon>Mucoraceae</taxon>
        <taxon>Mucor</taxon>
    </lineage>
</organism>
<keyword evidence="3" id="KW-0436">Ligase</keyword>
<dbReference type="Pfam" id="PF00750">
    <property type="entry name" value="tRNA-synt_1d"/>
    <property type="match status" value="1"/>
</dbReference>
<evidence type="ECO:0000256" key="11">
    <source>
        <dbReference type="SAM" id="MobiDB-lite"/>
    </source>
</evidence>
<dbReference type="InterPro" id="IPR035967">
    <property type="entry name" value="SWAP/Surp_sf"/>
</dbReference>
<dbReference type="SUPFAM" id="SSF47323">
    <property type="entry name" value="Anticodon-binding domain of a subclass of class I aminoacyl-tRNA synthetases"/>
    <property type="match status" value="1"/>
</dbReference>
<feature type="region of interest" description="Disordered" evidence="11">
    <location>
        <begin position="1193"/>
        <end position="1236"/>
    </location>
</feature>
<evidence type="ECO:0000313" key="15">
    <source>
        <dbReference type="EMBL" id="GAN01590.1"/>
    </source>
</evidence>
<dbReference type="SMART" id="SM00648">
    <property type="entry name" value="SWAP"/>
    <property type="match status" value="1"/>
</dbReference>
<dbReference type="GO" id="GO:0032543">
    <property type="term" value="P:mitochondrial translation"/>
    <property type="evidence" value="ECO:0007669"/>
    <property type="project" value="TreeGrafter"/>
</dbReference>
<keyword evidence="10" id="KW-0694">RNA-binding</keyword>
<dbReference type="Pfam" id="PF04818">
    <property type="entry name" value="CID"/>
    <property type="match status" value="1"/>
</dbReference>
<dbReference type="PROSITE" id="PS50128">
    <property type="entry name" value="SURP"/>
    <property type="match status" value="1"/>
</dbReference>
<dbReference type="SMART" id="SM00360">
    <property type="entry name" value="RRM"/>
    <property type="match status" value="1"/>
</dbReference>
<keyword evidence="16" id="KW-1185">Reference proteome</keyword>
<dbReference type="GO" id="GO:0004814">
    <property type="term" value="F:arginine-tRNA ligase activity"/>
    <property type="evidence" value="ECO:0007669"/>
    <property type="project" value="UniProtKB-EC"/>
</dbReference>
<sequence length="1261" mass="142170">MATQLFKNAIAKPLSKLTQCSENHIIKALQTPKAQFQHQFGLPVPKLLPQEQKNAVAYSQELAGKFEANTYIERATAVGPFLQFDVRPSEYIRATLSQVVQEKEKYGHHTLPQKKTVIIDYSSPNIAKPFHAGHLRSTILGNFIKRIHDANGYHTIGINYLGDWGKQYGLLAIGFDIFGQETELEKDPIHHLYEVYVKINALAKDNTEIDKRANAYFKKMEQGDQAALAQWRRFRELSIDSYKQIYKRLNIDFDYFSGESQTEPFIPKVYDMLNQYGLIETTDDGASIINLEAYKLGKPIIQRADGTSLYMTRDLASIMLRRQLHGDFDKAVYVIGTEQELYLKQLFKISELIKQHDPSWPTDLYHANFGRVLGMSTRKGTVVFLQDILDTAQEHMLENIKSGNQFKMDALDDLDSVADRLGASAVLVQDMVAKRLKNYQFSWDRMTSARGYTGVYLQYTHARLCGIERNAGIPFNMKADLSLLKEKEAFELALTISQLPDITHNACQAMDPCVLVQYLFKLAHVTSQANSVLRVKGADTKTAEARLLLFWAAKTTLANGLHLLGIDPLSRIEKRKRQEPEEEAEVKRPIKPIPASKLQAFTIGVQKKTAFQRHKEEADLKKQQDDLEAAKVYAEFVASFEEPKPYQLGTTSFVKSGTLLPRDPFPDSSHEPPPLSKPAFKPMPFVRAGESLPSKPAMTAHTPSAKETTAYGAEQDSDEEDDALARMRTKAQKKRNLDSFLEEIKKGQEIRTKVDAKIASQDHGGSFDDGNPNSTNLYVGNINPTVTEAGLCQEFGKYGPIASVKIMWPRTQEEKDKGNNCGFVSFMTRQDAANAIRSLDGKDLNGYALRVGWGKAVPIPAQPCFVLDKKAPVTKSGLPFNAQVSAGAPGVNSRPRAEIQVVKPTDINLMRTIHRMIERVLVHGPLFEAMIMDREQGNARFKFLFDNTSPEHIYYRWKLFSLSQGDTKSKWMDEPFQMFRGGPWWIPPELPVLDKHAPEDPGFDTDDEVTEQDNVAKGTLGQIAKQRLAVLLKEVTFQRGTIARAMAFAIDHSEAATEIVDLLCKSITVADSPLSVKLARLYLVSDILHNSSVHVSNAWKYRKEFEDQLPVVFDHFNGIYRSINARLKAEQVRKHISAVIGVWEHWMIFPKYYTDQLTEIFLKKENGEAQSVASSSSPASDAAAMEELDGEAYENDSDGEPMNEDADVDGEPIDDVDGEPLEEDVDGEPLEYDSHNHQYEYVIRDKQETETLHTEVEDMFS</sequence>
<dbReference type="InterPro" id="IPR008909">
    <property type="entry name" value="DALR_anticod-bd"/>
</dbReference>
<keyword evidence="4" id="KW-0547">Nucleotide-binding</keyword>
<dbReference type="FunFam" id="3.40.50.620:FF:000058">
    <property type="entry name" value="Mitochondrial arginyl-tRNA synthetase"/>
    <property type="match status" value="1"/>
</dbReference>
<evidence type="ECO:0000259" key="13">
    <source>
        <dbReference type="PROSITE" id="PS50128"/>
    </source>
</evidence>
<gene>
    <name evidence="15" type="ORF">MAM1_0009c01024</name>
</gene>
<dbReference type="Pfam" id="PF01805">
    <property type="entry name" value="Surp"/>
    <property type="match status" value="1"/>
</dbReference>
<dbReference type="SUPFAM" id="SSF54928">
    <property type="entry name" value="RNA-binding domain, RBD"/>
    <property type="match status" value="1"/>
</dbReference>
<comment type="similarity">
    <text evidence="1">Belongs to the class-I aminoacyl-tRNA synthetase family.</text>
</comment>
<evidence type="ECO:0000256" key="6">
    <source>
        <dbReference type="ARBA" id="ARBA00022917"/>
    </source>
</evidence>
<dbReference type="SMART" id="SM00836">
    <property type="entry name" value="DALR_1"/>
    <property type="match status" value="1"/>
</dbReference>
<dbReference type="Gene3D" id="1.10.730.10">
    <property type="entry name" value="Isoleucyl-tRNA Synthetase, Domain 1"/>
    <property type="match status" value="1"/>
</dbReference>
<dbReference type="GO" id="GO:0006396">
    <property type="term" value="P:RNA processing"/>
    <property type="evidence" value="ECO:0007669"/>
    <property type="project" value="InterPro"/>
</dbReference>
<dbReference type="EMBL" id="DF836298">
    <property type="protein sequence ID" value="GAN01590.1"/>
    <property type="molecule type" value="Genomic_DNA"/>
</dbReference>
<dbReference type="GO" id="GO:0005739">
    <property type="term" value="C:mitochondrion"/>
    <property type="evidence" value="ECO:0007669"/>
    <property type="project" value="TreeGrafter"/>
</dbReference>
<dbReference type="Pfam" id="PF05746">
    <property type="entry name" value="DALR_1"/>
    <property type="match status" value="1"/>
</dbReference>